<reference evidence="2" key="1">
    <citation type="submission" date="2015-12" db="EMBL/GenBank/DDBJ databases">
        <title>Update maize B73 reference genome by single molecule sequencing technologies.</title>
        <authorList>
            <consortium name="Maize Genome Sequencing Project"/>
            <person name="Ware D."/>
        </authorList>
    </citation>
    <scope>NUCLEOTIDE SEQUENCE</scope>
    <source>
        <tissue evidence="2">Seedling</tissue>
    </source>
</reference>
<evidence type="ECO:0000256" key="1">
    <source>
        <dbReference type="SAM" id="MobiDB-lite"/>
    </source>
</evidence>
<name>A0A1D6IRU6_MAIZE</name>
<sequence>MLMSEWPWQIRELDSGKFLVRFPPHKKMADIKNHPSFNLRKEGVKVEVLEWIVSGFGMMSEVDWSTLFKSFYEKVRLKIFFRDPSRIPHERLFEMEKKPFLISLEVEDETKGQDGQQPENNTSNTLVQNEKRPSLFKGKENSYKGGKSVEGDMVFVQAKQLVAGMSENPELLTTPIGEKSESVEFLEKICRGLSANEVEYVLLEQGVLFWDKRKN</sequence>
<feature type="region of interest" description="Disordered" evidence="1">
    <location>
        <begin position="109"/>
        <end position="131"/>
    </location>
</feature>
<dbReference type="STRING" id="4577.A0A1D6IRU6"/>
<evidence type="ECO:0000313" key="2">
    <source>
        <dbReference type="EMBL" id="AQK38950.1"/>
    </source>
</evidence>
<feature type="compositionally biased region" description="Polar residues" evidence="1">
    <location>
        <begin position="113"/>
        <end position="128"/>
    </location>
</feature>
<accession>A0A1D6IRU6</accession>
<organism evidence="2">
    <name type="scientific">Zea mays</name>
    <name type="common">Maize</name>
    <dbReference type="NCBI Taxonomy" id="4577"/>
    <lineage>
        <taxon>Eukaryota</taxon>
        <taxon>Viridiplantae</taxon>
        <taxon>Streptophyta</taxon>
        <taxon>Embryophyta</taxon>
        <taxon>Tracheophyta</taxon>
        <taxon>Spermatophyta</taxon>
        <taxon>Magnoliopsida</taxon>
        <taxon>Liliopsida</taxon>
        <taxon>Poales</taxon>
        <taxon>Poaceae</taxon>
        <taxon>PACMAD clade</taxon>
        <taxon>Panicoideae</taxon>
        <taxon>Andropogonodae</taxon>
        <taxon>Andropogoneae</taxon>
        <taxon>Tripsacinae</taxon>
        <taxon>Zea</taxon>
    </lineage>
</organism>
<gene>
    <name evidence="2" type="ORF">ZEAMMB73_Zm00001d023315</name>
</gene>
<protein>
    <submittedName>
        <fullName evidence="2">Uncharacterized protein</fullName>
    </submittedName>
</protein>
<dbReference type="InParanoid" id="A0A1D6IRU6"/>
<proteinExistence type="predicted"/>
<dbReference type="AlphaFoldDB" id="A0A1D6IRU6"/>
<dbReference type="EMBL" id="CM000786">
    <property type="protein sequence ID" value="AQK38950.1"/>
    <property type="molecule type" value="Genomic_DNA"/>
</dbReference>